<dbReference type="Proteomes" id="UP001632038">
    <property type="component" value="Unassembled WGS sequence"/>
</dbReference>
<proteinExistence type="predicted"/>
<dbReference type="FunFam" id="3.30.420.10:FF:000032">
    <property type="entry name" value="Retrovirus-related Pol polyprotein from transposon 297-like Protein"/>
    <property type="match status" value="1"/>
</dbReference>
<evidence type="ECO:0000259" key="1">
    <source>
        <dbReference type="PROSITE" id="PS50994"/>
    </source>
</evidence>
<dbReference type="InterPro" id="IPR036397">
    <property type="entry name" value="RNaseH_sf"/>
</dbReference>
<dbReference type="EMBL" id="JAVIJP010000007">
    <property type="protein sequence ID" value="KAL3648662.1"/>
    <property type="molecule type" value="Genomic_DNA"/>
</dbReference>
<evidence type="ECO:0000313" key="2">
    <source>
        <dbReference type="EMBL" id="KAL3648662.1"/>
    </source>
</evidence>
<organism evidence="2 3">
    <name type="scientific">Castilleja foliolosa</name>
    <dbReference type="NCBI Taxonomy" id="1961234"/>
    <lineage>
        <taxon>Eukaryota</taxon>
        <taxon>Viridiplantae</taxon>
        <taxon>Streptophyta</taxon>
        <taxon>Embryophyta</taxon>
        <taxon>Tracheophyta</taxon>
        <taxon>Spermatophyta</taxon>
        <taxon>Magnoliopsida</taxon>
        <taxon>eudicotyledons</taxon>
        <taxon>Gunneridae</taxon>
        <taxon>Pentapetalae</taxon>
        <taxon>asterids</taxon>
        <taxon>lamiids</taxon>
        <taxon>Lamiales</taxon>
        <taxon>Orobanchaceae</taxon>
        <taxon>Pedicularideae</taxon>
        <taxon>Castillejinae</taxon>
        <taxon>Castilleja</taxon>
    </lineage>
</organism>
<evidence type="ECO:0000313" key="3">
    <source>
        <dbReference type="Proteomes" id="UP001632038"/>
    </source>
</evidence>
<dbReference type="Pfam" id="PF00665">
    <property type="entry name" value="rve"/>
    <property type="match status" value="1"/>
</dbReference>
<name>A0ABD3E3P5_9LAMI</name>
<dbReference type="InterPro" id="IPR001584">
    <property type="entry name" value="Integrase_cat-core"/>
</dbReference>
<accession>A0ABD3E3P5</accession>
<dbReference type="Gene3D" id="3.30.420.10">
    <property type="entry name" value="Ribonuclease H-like superfamily/Ribonuclease H"/>
    <property type="match status" value="1"/>
</dbReference>
<gene>
    <name evidence="2" type="ORF">CASFOL_005065</name>
</gene>
<dbReference type="PROSITE" id="PS50994">
    <property type="entry name" value="INTEGRASE"/>
    <property type="match status" value="1"/>
</dbReference>
<comment type="caution">
    <text evidence="2">The sequence shown here is derived from an EMBL/GenBank/DDBJ whole genome shotgun (WGS) entry which is preliminary data.</text>
</comment>
<dbReference type="InterPro" id="IPR052160">
    <property type="entry name" value="Gypsy_RT_Integrase-like"/>
</dbReference>
<dbReference type="SUPFAM" id="SSF53098">
    <property type="entry name" value="Ribonuclease H-like"/>
    <property type="match status" value="1"/>
</dbReference>
<sequence length="314" mass="36320">MALVPNQVVEVFEVWGIDFMGPFPKSGDFEYILVGVDYVSKWVEAIPTRKANAEVVLKFLKENIFSRFGTPRTIISDGGSHFCNKAFEKLLLKYGVRHKVATPYHPQTSGQVETSNKQLEAILEKTVKPGRKDWAEKLTDALWAYRTAHKTFLGMSPFRLVYGKSCHLPVELEHKARWAVQEMNMSYNEAGEFRKLDLQELEEIRNESYEGAWRQKLRMKEKHDQKIVHKHLIPGKMALLYNSRVKLFPGKLQSRWSGPYTIREINDYGAVTLHDAKTDSTFQVNGQRVKMYYDGYYSKDKNEKVLVDGIMSDQ</sequence>
<protein>
    <recommendedName>
        <fullName evidence="1">Integrase catalytic domain-containing protein</fullName>
    </recommendedName>
</protein>
<keyword evidence="3" id="KW-1185">Reference proteome</keyword>
<dbReference type="AlphaFoldDB" id="A0ABD3E3P5"/>
<reference evidence="3" key="1">
    <citation type="journal article" date="2024" name="IScience">
        <title>Strigolactones Initiate the Formation of Haustorium-like Structures in Castilleja.</title>
        <authorList>
            <person name="Buerger M."/>
            <person name="Peterson D."/>
            <person name="Chory J."/>
        </authorList>
    </citation>
    <scope>NUCLEOTIDE SEQUENCE [LARGE SCALE GENOMIC DNA]</scope>
</reference>
<dbReference type="PANTHER" id="PTHR47266">
    <property type="entry name" value="ENDONUCLEASE-RELATED"/>
    <property type="match status" value="1"/>
</dbReference>
<feature type="domain" description="Integrase catalytic" evidence="1">
    <location>
        <begin position="1"/>
        <end position="165"/>
    </location>
</feature>
<dbReference type="InterPro" id="IPR012337">
    <property type="entry name" value="RNaseH-like_sf"/>
</dbReference>